<dbReference type="PANTHER" id="PTHR43976:SF16">
    <property type="entry name" value="SHORT-CHAIN DEHYDROGENASE_REDUCTASE FAMILY PROTEIN"/>
    <property type="match status" value="1"/>
</dbReference>
<dbReference type="PRINTS" id="PR00080">
    <property type="entry name" value="SDRFAMILY"/>
</dbReference>
<keyword evidence="2" id="KW-0560">Oxidoreductase</keyword>
<evidence type="ECO:0000313" key="5">
    <source>
        <dbReference type="Proteomes" id="UP000053328"/>
    </source>
</evidence>
<dbReference type="GeneID" id="27338109"/>
<evidence type="ECO:0000256" key="3">
    <source>
        <dbReference type="RuleBase" id="RU000363"/>
    </source>
</evidence>
<dbReference type="SUPFAM" id="SSF51735">
    <property type="entry name" value="NAD(P)-binding Rossmann-fold domains"/>
    <property type="match status" value="1"/>
</dbReference>
<name>A0A0D2BKB6_9EURO</name>
<dbReference type="HOGENOM" id="CLU_010194_2_9_1"/>
<dbReference type="PRINTS" id="PR00081">
    <property type="entry name" value="GDHRDH"/>
</dbReference>
<dbReference type="EMBL" id="KN847499">
    <property type="protein sequence ID" value="KIW11724.1"/>
    <property type="molecule type" value="Genomic_DNA"/>
</dbReference>
<protein>
    <submittedName>
        <fullName evidence="4">Uncharacterized protein</fullName>
    </submittedName>
</protein>
<dbReference type="RefSeq" id="XP_016231940.1">
    <property type="nucleotide sequence ID" value="XM_016385338.1"/>
</dbReference>
<dbReference type="InterPro" id="IPR002347">
    <property type="entry name" value="SDR_fam"/>
</dbReference>
<keyword evidence="5" id="KW-1185">Reference proteome</keyword>
<gene>
    <name evidence="4" type="ORF">PV08_11026</name>
</gene>
<dbReference type="VEuPathDB" id="FungiDB:PV08_11026"/>
<dbReference type="Pfam" id="PF00106">
    <property type="entry name" value="adh_short"/>
    <property type="match status" value="1"/>
</dbReference>
<evidence type="ECO:0000256" key="1">
    <source>
        <dbReference type="ARBA" id="ARBA00006484"/>
    </source>
</evidence>
<comment type="similarity">
    <text evidence="1 3">Belongs to the short-chain dehydrogenases/reductases (SDR) family.</text>
</comment>
<dbReference type="GO" id="GO:0016491">
    <property type="term" value="F:oxidoreductase activity"/>
    <property type="evidence" value="ECO:0007669"/>
    <property type="project" value="UniProtKB-KW"/>
</dbReference>
<dbReference type="Gene3D" id="3.40.50.720">
    <property type="entry name" value="NAD(P)-binding Rossmann-like Domain"/>
    <property type="match status" value="1"/>
</dbReference>
<dbReference type="AlphaFoldDB" id="A0A0D2BKB6"/>
<organism evidence="4 5">
    <name type="scientific">Exophiala spinifera</name>
    <dbReference type="NCBI Taxonomy" id="91928"/>
    <lineage>
        <taxon>Eukaryota</taxon>
        <taxon>Fungi</taxon>
        <taxon>Dikarya</taxon>
        <taxon>Ascomycota</taxon>
        <taxon>Pezizomycotina</taxon>
        <taxon>Eurotiomycetes</taxon>
        <taxon>Chaetothyriomycetidae</taxon>
        <taxon>Chaetothyriales</taxon>
        <taxon>Herpotrichiellaceae</taxon>
        <taxon>Exophiala</taxon>
    </lineage>
</organism>
<dbReference type="InterPro" id="IPR051911">
    <property type="entry name" value="SDR_oxidoreductase"/>
</dbReference>
<evidence type="ECO:0000256" key="2">
    <source>
        <dbReference type="ARBA" id="ARBA00023002"/>
    </source>
</evidence>
<dbReference type="PANTHER" id="PTHR43976">
    <property type="entry name" value="SHORT CHAIN DEHYDROGENASE"/>
    <property type="match status" value="1"/>
</dbReference>
<sequence length="288" mass="30812">MASKVWLITGCSSPQGFGTALAEELLTRGQKVIATGRNRSSPVLGALKEKGASVLALDVTSPFHQIRDTIEEANKIYGGIGFLINNAGFNQTGTIEEMNLDKIEAQFQTNVFGVIKVIKSVLPQMRERRSGCIVNISSTVAWQGGPTMGAYMGSKAALSQLSEALAAEVAELGIKVCCIEPGAYRSGLLQADKIEKSKQGEIRIRDYDATASRQLENIISMVDGNQPGDPAKGARVIVDVLLDKWNKGIPLRLVIGKDGHDAVKAKLDQVSANLKDWEGVATATDFGP</sequence>
<accession>A0A0D2BKB6</accession>
<proteinExistence type="inferred from homology"/>
<evidence type="ECO:0000313" key="4">
    <source>
        <dbReference type="EMBL" id="KIW11724.1"/>
    </source>
</evidence>
<dbReference type="CDD" id="cd05374">
    <property type="entry name" value="17beta-HSD-like_SDR_c"/>
    <property type="match status" value="1"/>
</dbReference>
<dbReference type="STRING" id="91928.A0A0D2BKB6"/>
<dbReference type="InterPro" id="IPR036291">
    <property type="entry name" value="NAD(P)-bd_dom_sf"/>
</dbReference>
<dbReference type="Proteomes" id="UP000053328">
    <property type="component" value="Unassembled WGS sequence"/>
</dbReference>
<dbReference type="OrthoDB" id="1274115at2759"/>
<reference evidence="4 5" key="1">
    <citation type="submission" date="2015-01" db="EMBL/GenBank/DDBJ databases">
        <title>The Genome Sequence of Exophiala spinifera CBS89968.</title>
        <authorList>
            <consortium name="The Broad Institute Genomics Platform"/>
            <person name="Cuomo C."/>
            <person name="de Hoog S."/>
            <person name="Gorbushina A."/>
            <person name="Stielow B."/>
            <person name="Teixiera M."/>
            <person name="Abouelleil A."/>
            <person name="Chapman S.B."/>
            <person name="Priest M."/>
            <person name="Young S.K."/>
            <person name="Wortman J."/>
            <person name="Nusbaum C."/>
            <person name="Birren B."/>
        </authorList>
    </citation>
    <scope>NUCLEOTIDE SEQUENCE [LARGE SCALE GENOMIC DNA]</scope>
    <source>
        <strain evidence="4 5">CBS 89968</strain>
    </source>
</reference>